<dbReference type="EMBL" id="JBHMFI010000001">
    <property type="protein sequence ID" value="MFB9072954.1"/>
    <property type="molecule type" value="Genomic_DNA"/>
</dbReference>
<sequence>MPAGCRGLVKLALILHRPSRHLAPIPFWWIEAIGIPALLRQLPLGQAVVTASPALSSNSKEAYS</sequence>
<name>A0ABV5G1Z9_9MICC</name>
<gene>
    <name evidence="1" type="ORF">ACFFX0_17795</name>
</gene>
<reference evidence="1 2" key="1">
    <citation type="submission" date="2024-09" db="EMBL/GenBank/DDBJ databases">
        <authorList>
            <person name="Sun Q."/>
            <person name="Mori K."/>
        </authorList>
    </citation>
    <scope>NUCLEOTIDE SEQUENCE [LARGE SCALE GENOMIC DNA]</scope>
    <source>
        <strain evidence="1 2">CCM 7609</strain>
    </source>
</reference>
<evidence type="ECO:0000313" key="1">
    <source>
        <dbReference type="EMBL" id="MFB9072954.1"/>
    </source>
</evidence>
<evidence type="ECO:0000313" key="2">
    <source>
        <dbReference type="Proteomes" id="UP001589575"/>
    </source>
</evidence>
<comment type="caution">
    <text evidence="1">The sequence shown here is derived from an EMBL/GenBank/DDBJ whole genome shotgun (WGS) entry which is preliminary data.</text>
</comment>
<organism evidence="1 2">
    <name type="scientific">Citricoccus parietis</name>
    <dbReference type="NCBI Taxonomy" id="592307"/>
    <lineage>
        <taxon>Bacteria</taxon>
        <taxon>Bacillati</taxon>
        <taxon>Actinomycetota</taxon>
        <taxon>Actinomycetes</taxon>
        <taxon>Micrococcales</taxon>
        <taxon>Micrococcaceae</taxon>
        <taxon>Citricoccus</taxon>
    </lineage>
</organism>
<proteinExistence type="predicted"/>
<keyword evidence="2" id="KW-1185">Reference proteome</keyword>
<accession>A0ABV5G1Z9</accession>
<protein>
    <submittedName>
        <fullName evidence="1">Uncharacterized protein</fullName>
    </submittedName>
</protein>
<dbReference type="Proteomes" id="UP001589575">
    <property type="component" value="Unassembled WGS sequence"/>
</dbReference>